<dbReference type="Pfam" id="PF00567">
    <property type="entry name" value="TUDOR"/>
    <property type="match status" value="2"/>
</dbReference>
<evidence type="ECO:0000256" key="4">
    <source>
        <dbReference type="ARBA" id="ARBA00022871"/>
    </source>
</evidence>
<evidence type="ECO:0000256" key="3">
    <source>
        <dbReference type="ARBA" id="ARBA00022737"/>
    </source>
</evidence>
<dbReference type="PROSITE" id="PS50137">
    <property type="entry name" value="DS_RBD"/>
    <property type="match status" value="1"/>
</dbReference>
<proteinExistence type="predicted"/>
<dbReference type="InterPro" id="IPR002999">
    <property type="entry name" value="Tudor"/>
</dbReference>
<organism evidence="10">
    <name type="scientific">Ixodes ricinus</name>
    <name type="common">Common tick</name>
    <name type="synonym">Acarus ricinus</name>
    <dbReference type="NCBI Taxonomy" id="34613"/>
    <lineage>
        <taxon>Eukaryota</taxon>
        <taxon>Metazoa</taxon>
        <taxon>Ecdysozoa</taxon>
        <taxon>Arthropoda</taxon>
        <taxon>Chelicerata</taxon>
        <taxon>Arachnida</taxon>
        <taxon>Acari</taxon>
        <taxon>Parasitiformes</taxon>
        <taxon>Ixodida</taxon>
        <taxon>Ixodoidea</taxon>
        <taxon>Ixodidae</taxon>
        <taxon>Ixodinae</taxon>
        <taxon>Ixodes</taxon>
    </lineage>
</organism>
<dbReference type="EMBL" id="GEGO01006911">
    <property type="protein sequence ID" value="JAR88493.1"/>
    <property type="molecule type" value="Transcribed_RNA"/>
</dbReference>
<dbReference type="InterPro" id="IPR041966">
    <property type="entry name" value="LOTUS-like"/>
</dbReference>
<protein>
    <recommendedName>
        <fullName evidence="11">Transcriptional coactivator</fullName>
    </recommendedName>
</protein>
<evidence type="ECO:0000259" key="8">
    <source>
        <dbReference type="PROSITE" id="PS50304"/>
    </source>
</evidence>
<dbReference type="PROSITE" id="PS51644">
    <property type="entry name" value="HTH_OST"/>
    <property type="match status" value="2"/>
</dbReference>
<dbReference type="Gene3D" id="2.40.50.90">
    <property type="match status" value="3"/>
</dbReference>
<feature type="compositionally biased region" description="Pro residues" evidence="6">
    <location>
        <begin position="215"/>
        <end position="232"/>
    </location>
</feature>
<dbReference type="GO" id="GO:0007283">
    <property type="term" value="P:spermatogenesis"/>
    <property type="evidence" value="ECO:0007669"/>
    <property type="project" value="UniProtKB-KW"/>
</dbReference>
<name>A0A147BCJ6_IXORI</name>
<evidence type="ECO:0000259" key="9">
    <source>
        <dbReference type="PROSITE" id="PS51644"/>
    </source>
</evidence>
<dbReference type="CDD" id="cd09972">
    <property type="entry name" value="LOTUS_TDRD_OSKAR"/>
    <property type="match status" value="1"/>
</dbReference>
<evidence type="ECO:0000256" key="6">
    <source>
        <dbReference type="SAM" id="MobiDB-lite"/>
    </source>
</evidence>
<feature type="region of interest" description="Disordered" evidence="6">
    <location>
        <begin position="144"/>
        <end position="234"/>
    </location>
</feature>
<dbReference type="InterPro" id="IPR025605">
    <property type="entry name" value="OST-HTH/LOTUS_dom"/>
</dbReference>
<dbReference type="SMART" id="SM00333">
    <property type="entry name" value="TUDOR"/>
    <property type="match status" value="3"/>
</dbReference>
<dbReference type="Pfam" id="PF12872">
    <property type="entry name" value="OST-HTH"/>
    <property type="match status" value="1"/>
</dbReference>
<feature type="non-terminal residue" evidence="10">
    <location>
        <position position="1"/>
    </location>
</feature>
<feature type="region of interest" description="Disordered" evidence="6">
    <location>
        <begin position="395"/>
        <end position="425"/>
    </location>
</feature>
<dbReference type="GO" id="GO:0003723">
    <property type="term" value="F:RNA binding"/>
    <property type="evidence" value="ECO:0007669"/>
    <property type="project" value="UniProtKB-UniRule"/>
</dbReference>
<keyword evidence="5" id="KW-0694">RNA-binding</keyword>
<evidence type="ECO:0000256" key="2">
    <source>
        <dbReference type="ARBA" id="ARBA00022490"/>
    </source>
</evidence>
<keyword evidence="3" id="KW-0677">Repeat</keyword>
<evidence type="ECO:0000259" key="7">
    <source>
        <dbReference type="PROSITE" id="PS50137"/>
    </source>
</evidence>
<dbReference type="GO" id="GO:0030719">
    <property type="term" value="P:P granule organization"/>
    <property type="evidence" value="ECO:0007669"/>
    <property type="project" value="TreeGrafter"/>
</dbReference>
<dbReference type="SUPFAM" id="SSF63748">
    <property type="entry name" value="Tudor/PWWP/MBT"/>
    <property type="match status" value="3"/>
</dbReference>
<feature type="domain" description="HTH OST-type" evidence="9">
    <location>
        <begin position="323"/>
        <end position="389"/>
    </location>
</feature>
<dbReference type="InterPro" id="IPR014720">
    <property type="entry name" value="dsRBD_dom"/>
</dbReference>
<evidence type="ECO:0000256" key="1">
    <source>
        <dbReference type="ARBA" id="ARBA00004496"/>
    </source>
</evidence>
<evidence type="ECO:0000256" key="5">
    <source>
        <dbReference type="PROSITE-ProRule" id="PRU00266"/>
    </source>
</evidence>
<feature type="domain" description="DRBM" evidence="7">
    <location>
        <begin position="236"/>
        <end position="307"/>
    </location>
</feature>
<dbReference type="PANTHER" id="PTHR22948:SF29">
    <property type="entry name" value="FI02030P-RELATED"/>
    <property type="match status" value="1"/>
</dbReference>
<feature type="domain" description="HTH OST-type" evidence="9">
    <location>
        <begin position="21"/>
        <end position="95"/>
    </location>
</feature>
<dbReference type="PANTHER" id="PTHR22948">
    <property type="entry name" value="TUDOR DOMAIN CONTAINING PROTEIN"/>
    <property type="match status" value="1"/>
</dbReference>
<feature type="domain" description="Tudor" evidence="8">
    <location>
        <begin position="907"/>
        <end position="966"/>
    </location>
</feature>
<dbReference type="PROSITE" id="PS50304">
    <property type="entry name" value="TUDOR"/>
    <property type="match status" value="1"/>
</dbReference>
<sequence length="1053" mass="115671">RRSCSKTSAPARSLLAVMDCSKEEVSTFLHSVLSCEKGGIPLSRLQEEYTVLIGSPIPYKKFGYDTLEAFIGSIPNAATIRKRSRDTVVEAVTKPSTAHMAHLVAGQKAAAKDKPLLRPGRHPAPRQAPSVRFASYQSLVDGQAGSAVRPAGSAPLNPASRQPVVQRRHRGLPQLKPGGRLEVAPRFQRRSNGVPVPPDSTAGQDGAERVQGAPSPLPSPLPSPSPVAPVTPPGRSCRELVEELAERRGLKASFSVLSSRSSKQGPLTWLATVRLDGQTFQSYPEEFESREAALEEAARRALQGLGQGLKQLLPETPASSPQQLECLLGRIKELVSQKPNGLWSIVIPDMYREQYHETLPKNWLDLVKSASVVSITQFGDGRCVLEPRWSGSPGCPVAGERGSPLQPEGRSSDSDTSSTSGTFSEPLPFPDGSYWDVFVTYATGTDNVFFRLVDQSESYDQLAAEMDSFYACHSLPVSELVESGVYATQVEGSWFRVQLVRAAQGKVDCYFVDHGDIDTVDVLKLQELDPRFVSLPFQAVQCRLDDLLEFAGDERAGSLLADLVVGKCLVAEVVSREDPITVILYDTTTEADVNLNALLWRQLLSPAFPDAGVIARARLTHVAPGGDLTVQLLGPGSRALERLMDSVASYIGDARPVASLSKSRLYVHRQMASGTFCRVALLSELSSREQRVHVRCVDLGTELWVEPGSLYDLEAFGDSVARLPHQALVCRLGEVLPWTESATLRLTQLVPPDLELLLKVMSPAQEERPTLVAFFKRTEPHNELVSINASLAVSLQADRLDDRAPKRVLPLARLSSQTSLETKVEGVEWRAEEEEDEGEAKLPPLVAPALPPVGDYLDVNVMVAANPLNFVCQPWLNGGQLSQLMAEMQAFYAAEGSSAFPEGLPEALLRRGRFYAGCHTDKCWYRVLVHQVQEPLMASVYFVDYGDYSMMRPSELQPLWRRFRELPVQAVPASLDRVAPVQSDWSPVDCLNFRNLVQERQFVARIVAKLPDDRTGVQGAHRLVVRLVDTSTDRDVQLDELLVQRNIARIVQS</sequence>
<reference evidence="10" key="1">
    <citation type="journal article" date="2018" name="PLoS Negl. Trop. Dis.">
        <title>Sialome diversity of ticks revealed by RNAseq of single tick salivary glands.</title>
        <authorList>
            <person name="Perner J."/>
            <person name="Kropackova S."/>
            <person name="Kopacek P."/>
            <person name="Ribeiro J.M."/>
        </authorList>
    </citation>
    <scope>NUCLEOTIDE SEQUENCE</scope>
    <source>
        <strain evidence="10">Siblings of single egg batch collected in Ceske Budejovice</strain>
        <tissue evidence="10">Salivary glands</tissue>
    </source>
</reference>
<dbReference type="Gene3D" id="2.30.30.140">
    <property type="match status" value="3"/>
</dbReference>
<accession>A0A147BCJ6</accession>
<dbReference type="InterPro" id="IPR035437">
    <property type="entry name" value="SNase_OB-fold_sf"/>
</dbReference>
<dbReference type="GO" id="GO:0034587">
    <property type="term" value="P:piRNA processing"/>
    <property type="evidence" value="ECO:0007669"/>
    <property type="project" value="TreeGrafter"/>
</dbReference>
<dbReference type="InterPro" id="IPR050621">
    <property type="entry name" value="Tudor_domain_containing"/>
</dbReference>
<evidence type="ECO:0008006" key="11">
    <source>
        <dbReference type="Google" id="ProtNLM"/>
    </source>
</evidence>
<keyword evidence="2" id="KW-0963">Cytoplasm</keyword>
<comment type="subcellular location">
    <subcellularLocation>
        <location evidence="1">Cytoplasm</location>
    </subcellularLocation>
</comment>
<evidence type="ECO:0000313" key="10">
    <source>
        <dbReference type="EMBL" id="JAR88493.1"/>
    </source>
</evidence>
<keyword evidence="4" id="KW-0744">Spermatogenesis</keyword>
<dbReference type="AlphaFoldDB" id="A0A147BCJ6"/>
<dbReference type="GO" id="GO:0043186">
    <property type="term" value="C:P granule"/>
    <property type="evidence" value="ECO:0007669"/>
    <property type="project" value="TreeGrafter"/>
</dbReference>
<keyword evidence="4" id="KW-0221">Differentiation</keyword>
<dbReference type="Gene3D" id="3.30.420.610">
    <property type="entry name" value="LOTUS domain-like"/>
    <property type="match status" value="2"/>
</dbReference>